<dbReference type="AlphaFoldDB" id="A0A840HZ00"/>
<evidence type="ECO:0000256" key="2">
    <source>
        <dbReference type="SAM" id="SignalP"/>
    </source>
</evidence>
<reference evidence="3 4" key="1">
    <citation type="submission" date="2020-08" db="EMBL/GenBank/DDBJ databases">
        <title>Genomic Encyclopedia of Type Strains, Phase IV (KMG-IV): sequencing the most valuable type-strain genomes for metagenomic binning, comparative biology and taxonomic classification.</title>
        <authorList>
            <person name="Goeker M."/>
        </authorList>
    </citation>
    <scope>NUCLEOTIDE SEQUENCE [LARGE SCALE GENOMIC DNA]</scope>
    <source>
        <strain evidence="3 4">DSM 7465</strain>
    </source>
</reference>
<feature type="region of interest" description="Disordered" evidence="1">
    <location>
        <begin position="99"/>
        <end position="131"/>
    </location>
</feature>
<dbReference type="EMBL" id="JACHOV010000012">
    <property type="protein sequence ID" value="MBB4642634.1"/>
    <property type="molecule type" value="Genomic_DNA"/>
</dbReference>
<evidence type="ECO:0000313" key="3">
    <source>
        <dbReference type="EMBL" id="MBB4642634.1"/>
    </source>
</evidence>
<dbReference type="Gene3D" id="1.25.40.10">
    <property type="entry name" value="Tetratricopeptide repeat domain"/>
    <property type="match status" value="1"/>
</dbReference>
<evidence type="ECO:0000313" key="4">
    <source>
        <dbReference type="Proteomes" id="UP000575068"/>
    </source>
</evidence>
<accession>A0A840HZ00</accession>
<dbReference type="PROSITE" id="PS51257">
    <property type="entry name" value="PROKAR_LIPOPROTEIN"/>
    <property type="match status" value="1"/>
</dbReference>
<protein>
    <submittedName>
        <fullName evidence="3">TPR repeat protein</fullName>
    </submittedName>
</protein>
<dbReference type="SMART" id="SM00671">
    <property type="entry name" value="SEL1"/>
    <property type="match status" value="1"/>
</dbReference>
<gene>
    <name evidence="3" type="ORF">HNQ99_002970</name>
</gene>
<name>A0A840HZ00_9SPHN</name>
<dbReference type="InterPro" id="IPR006597">
    <property type="entry name" value="Sel1-like"/>
</dbReference>
<evidence type="ECO:0000256" key="1">
    <source>
        <dbReference type="SAM" id="MobiDB-lite"/>
    </source>
</evidence>
<organism evidence="3 4">
    <name type="scientific">Rhizorhapis suberifaciens</name>
    <name type="common">corky root of lettuce</name>
    <dbReference type="NCBI Taxonomy" id="13656"/>
    <lineage>
        <taxon>Bacteria</taxon>
        <taxon>Pseudomonadati</taxon>
        <taxon>Pseudomonadota</taxon>
        <taxon>Alphaproteobacteria</taxon>
        <taxon>Sphingomonadales</taxon>
        <taxon>Sphingomonadaceae</taxon>
        <taxon>Rhizorhapis</taxon>
    </lineage>
</organism>
<feature type="signal peptide" evidence="2">
    <location>
        <begin position="1"/>
        <end position="20"/>
    </location>
</feature>
<sequence length="131" mass="13813">MKRPTAPLIGLALLGASACARSSYMGISMIPGAADRQVQALAVRAQAGDKQAQLDLGIRFEEGKGVPQDTARAVKLYQQAASDSGGRMWVYAPSPGNGAPARAIPIDRGPRQKGLEEAKRRANELVRSKGT</sequence>
<dbReference type="Pfam" id="PF08238">
    <property type="entry name" value="Sel1"/>
    <property type="match status" value="1"/>
</dbReference>
<dbReference type="RefSeq" id="WP_184476899.1">
    <property type="nucleotide sequence ID" value="NZ_JACHOV010000012.1"/>
</dbReference>
<keyword evidence="2" id="KW-0732">Signal</keyword>
<feature type="compositionally biased region" description="Basic and acidic residues" evidence="1">
    <location>
        <begin position="108"/>
        <end position="131"/>
    </location>
</feature>
<comment type="caution">
    <text evidence="3">The sequence shown here is derived from an EMBL/GenBank/DDBJ whole genome shotgun (WGS) entry which is preliminary data.</text>
</comment>
<dbReference type="SUPFAM" id="SSF81901">
    <property type="entry name" value="HCP-like"/>
    <property type="match status" value="1"/>
</dbReference>
<keyword evidence="4" id="KW-1185">Reference proteome</keyword>
<dbReference type="Proteomes" id="UP000575068">
    <property type="component" value="Unassembled WGS sequence"/>
</dbReference>
<feature type="chain" id="PRO_5033037797" evidence="2">
    <location>
        <begin position="21"/>
        <end position="131"/>
    </location>
</feature>
<proteinExistence type="predicted"/>
<dbReference type="InterPro" id="IPR011990">
    <property type="entry name" value="TPR-like_helical_dom_sf"/>
</dbReference>